<gene>
    <name evidence="3" type="ORF">EV188_10248</name>
</gene>
<dbReference type="OrthoDB" id="502624at2"/>
<dbReference type="RefSeq" id="WP_133825481.1">
    <property type="nucleotide sequence ID" value="NZ_BAABHR010000029.1"/>
</dbReference>
<evidence type="ECO:0000256" key="1">
    <source>
        <dbReference type="ARBA" id="ARBA00010617"/>
    </source>
</evidence>
<dbReference type="Pfam" id="PF00067">
    <property type="entry name" value="p450"/>
    <property type="match status" value="1"/>
</dbReference>
<dbReference type="AlphaFoldDB" id="A0A4R6VH87"/>
<comment type="caution">
    <text evidence="3">The sequence shown here is derived from an EMBL/GenBank/DDBJ whole genome shotgun (WGS) entry which is preliminary data.</text>
</comment>
<sequence>MTTTESDAAAFNPLAPGPIDEVRAELAEVRAGCPVHRVAPGLGFAGRHEVVRTALLDHGTFSNEGNFVLEGDEGAEPPPALITQSDPPDHTALRSLLRPGFARRAITDAAPWVREYAEELIDALPAGGPADLVGQVALPLTARVIARLVGVPAEDSDELARLSLAITAILPASFVGTDEWRRLEEYFTAAARSRRTQENPPDDLVTRLALGRVDGRELTDQEVAFHSWQLFVAGLESTAYTIGSMVYQLLVDRSRWERVLADRETERSGARPAGASSLVDQVREEGLRYGSAIRWVLRTVTTDTALEGEALAADERLIIGLESANLDTAVFGDDADAFVLDRPTARRHFSFGHGVHLCLGAELSRIEISTVLETLLDRLPTLALAPGATYDDVASPMFCGPQRVDVVW</sequence>
<protein>
    <submittedName>
        <fullName evidence="3">Cytochrome P450 family 142 subfamily A polypeptide 1</fullName>
    </submittedName>
</protein>
<proteinExistence type="inferred from homology"/>
<evidence type="ECO:0000256" key="2">
    <source>
        <dbReference type="RuleBase" id="RU000461"/>
    </source>
</evidence>
<organism evidence="3 4">
    <name type="scientific">Actinomycetospora succinea</name>
    <dbReference type="NCBI Taxonomy" id="663603"/>
    <lineage>
        <taxon>Bacteria</taxon>
        <taxon>Bacillati</taxon>
        <taxon>Actinomycetota</taxon>
        <taxon>Actinomycetes</taxon>
        <taxon>Pseudonocardiales</taxon>
        <taxon>Pseudonocardiaceae</taxon>
        <taxon>Actinomycetospora</taxon>
    </lineage>
</organism>
<name>A0A4R6VH87_9PSEU</name>
<dbReference type="InterPro" id="IPR017972">
    <property type="entry name" value="Cyt_P450_CS"/>
</dbReference>
<keyword evidence="2" id="KW-0560">Oxidoreductase</keyword>
<dbReference type="InterPro" id="IPR001128">
    <property type="entry name" value="Cyt_P450"/>
</dbReference>
<dbReference type="InterPro" id="IPR036396">
    <property type="entry name" value="Cyt_P450_sf"/>
</dbReference>
<dbReference type="InterPro" id="IPR002397">
    <property type="entry name" value="Cyt_P450_B"/>
</dbReference>
<dbReference type="Gene3D" id="1.10.630.10">
    <property type="entry name" value="Cytochrome P450"/>
    <property type="match status" value="1"/>
</dbReference>
<dbReference type="PANTHER" id="PTHR46696">
    <property type="entry name" value="P450, PUTATIVE (EUROFUNG)-RELATED"/>
    <property type="match status" value="1"/>
</dbReference>
<reference evidence="3 4" key="1">
    <citation type="submission" date="2019-03" db="EMBL/GenBank/DDBJ databases">
        <title>Genomic Encyclopedia of Type Strains, Phase IV (KMG-IV): sequencing the most valuable type-strain genomes for metagenomic binning, comparative biology and taxonomic classification.</title>
        <authorList>
            <person name="Goeker M."/>
        </authorList>
    </citation>
    <scope>NUCLEOTIDE SEQUENCE [LARGE SCALE GENOMIC DNA]</scope>
    <source>
        <strain evidence="3 4">DSM 45775</strain>
    </source>
</reference>
<keyword evidence="2" id="KW-0479">Metal-binding</keyword>
<dbReference type="PROSITE" id="PS00086">
    <property type="entry name" value="CYTOCHROME_P450"/>
    <property type="match status" value="1"/>
</dbReference>
<evidence type="ECO:0000313" key="4">
    <source>
        <dbReference type="Proteomes" id="UP000295705"/>
    </source>
</evidence>
<dbReference type="GO" id="GO:0005506">
    <property type="term" value="F:iron ion binding"/>
    <property type="evidence" value="ECO:0007669"/>
    <property type="project" value="InterPro"/>
</dbReference>
<dbReference type="Proteomes" id="UP000295705">
    <property type="component" value="Unassembled WGS sequence"/>
</dbReference>
<accession>A0A4R6VH87</accession>
<keyword evidence="2" id="KW-0408">Iron</keyword>
<dbReference type="GO" id="GO:0020037">
    <property type="term" value="F:heme binding"/>
    <property type="evidence" value="ECO:0007669"/>
    <property type="project" value="InterPro"/>
</dbReference>
<keyword evidence="2" id="KW-0349">Heme</keyword>
<dbReference type="PANTHER" id="PTHR46696:SF1">
    <property type="entry name" value="CYTOCHROME P450 YJIB-RELATED"/>
    <property type="match status" value="1"/>
</dbReference>
<dbReference type="SUPFAM" id="SSF48264">
    <property type="entry name" value="Cytochrome P450"/>
    <property type="match status" value="1"/>
</dbReference>
<dbReference type="GO" id="GO:0016705">
    <property type="term" value="F:oxidoreductase activity, acting on paired donors, with incorporation or reduction of molecular oxygen"/>
    <property type="evidence" value="ECO:0007669"/>
    <property type="project" value="InterPro"/>
</dbReference>
<evidence type="ECO:0000313" key="3">
    <source>
        <dbReference type="EMBL" id="TDQ62394.1"/>
    </source>
</evidence>
<dbReference type="EMBL" id="SNYO01000002">
    <property type="protein sequence ID" value="TDQ62394.1"/>
    <property type="molecule type" value="Genomic_DNA"/>
</dbReference>
<keyword evidence="4" id="KW-1185">Reference proteome</keyword>
<dbReference type="PRINTS" id="PR00359">
    <property type="entry name" value="BP450"/>
</dbReference>
<keyword evidence="2" id="KW-0503">Monooxygenase</keyword>
<comment type="similarity">
    <text evidence="1 2">Belongs to the cytochrome P450 family.</text>
</comment>
<dbReference type="GO" id="GO:0004497">
    <property type="term" value="F:monooxygenase activity"/>
    <property type="evidence" value="ECO:0007669"/>
    <property type="project" value="UniProtKB-KW"/>
</dbReference>